<proteinExistence type="predicted"/>
<sequence length="119" mass="13333">MARQRGRSRPSGIYAAGPQVFRFYPDGVVLDVLVKPPPGPDEGQAVAAWLHRDAPAPLNGVHVARYDFSEGAISFTTRSHFHNGVIDLRGSWRRDYLTLDLRDAGRVQPGLRFVRIWPI</sequence>
<reference evidence="2" key="1">
    <citation type="journal article" date="2019" name="Int. J. Syst. Evol. Microbiol.">
        <title>The Global Catalogue of Microorganisms (GCM) 10K type strain sequencing project: providing services to taxonomists for standard genome sequencing and annotation.</title>
        <authorList>
            <consortium name="The Broad Institute Genomics Platform"/>
            <consortium name="The Broad Institute Genome Sequencing Center for Infectious Disease"/>
            <person name="Wu L."/>
            <person name="Ma J."/>
        </authorList>
    </citation>
    <scope>NUCLEOTIDE SEQUENCE [LARGE SCALE GENOMIC DNA]</scope>
    <source>
        <strain evidence="2">TBRC 1276</strain>
    </source>
</reference>
<keyword evidence="2" id="KW-1185">Reference proteome</keyword>
<name>A0ABV8G2H2_9ACTN</name>
<dbReference type="EMBL" id="JBHSBI010000005">
    <property type="protein sequence ID" value="MFC4007888.1"/>
    <property type="molecule type" value="Genomic_DNA"/>
</dbReference>
<gene>
    <name evidence="1" type="ORF">ACFOY2_11680</name>
</gene>
<comment type="caution">
    <text evidence="1">The sequence shown here is derived from an EMBL/GenBank/DDBJ whole genome shotgun (WGS) entry which is preliminary data.</text>
</comment>
<evidence type="ECO:0000313" key="1">
    <source>
        <dbReference type="EMBL" id="MFC4007888.1"/>
    </source>
</evidence>
<dbReference type="Proteomes" id="UP001595851">
    <property type="component" value="Unassembled WGS sequence"/>
</dbReference>
<evidence type="ECO:0000313" key="2">
    <source>
        <dbReference type="Proteomes" id="UP001595851"/>
    </source>
</evidence>
<dbReference type="RefSeq" id="WP_379527988.1">
    <property type="nucleotide sequence ID" value="NZ_JBHSBI010000005.1"/>
</dbReference>
<protein>
    <submittedName>
        <fullName evidence="1">Uncharacterized protein</fullName>
    </submittedName>
</protein>
<accession>A0ABV8G2H2</accession>
<organism evidence="1 2">
    <name type="scientific">Nonomuraea purpurea</name>
    <dbReference type="NCBI Taxonomy" id="1849276"/>
    <lineage>
        <taxon>Bacteria</taxon>
        <taxon>Bacillati</taxon>
        <taxon>Actinomycetota</taxon>
        <taxon>Actinomycetes</taxon>
        <taxon>Streptosporangiales</taxon>
        <taxon>Streptosporangiaceae</taxon>
        <taxon>Nonomuraea</taxon>
    </lineage>
</organism>